<dbReference type="Pfam" id="PF14433">
    <property type="entry name" value="SUKH-3"/>
    <property type="match status" value="1"/>
</dbReference>
<evidence type="ECO:0000313" key="2">
    <source>
        <dbReference type="Proteomes" id="UP000783871"/>
    </source>
</evidence>
<sequence length="148" mass="16057">MRPDDRDLPPRVTQALKAAGWSPRRRVDVADWEAKLAPEGFTMHTPARAFLTEFGGLAVPVSGPGRDYARIGVRLDPALCLGQKTWFDSLDAAGQLYPLGEEYDGHASLAMDAEGTIHMLFNSQIKRIGPGATGLSRLLEGEEAPAQE</sequence>
<reference evidence="1 2" key="1">
    <citation type="submission" date="2020-03" db="EMBL/GenBank/DDBJ databases">
        <title>WGS of actinomycetes isolated from Thailand.</title>
        <authorList>
            <person name="Thawai C."/>
        </authorList>
    </citation>
    <scope>NUCLEOTIDE SEQUENCE [LARGE SCALE GENOMIC DNA]</scope>
    <source>
        <strain evidence="1 2">HSS6-12</strain>
    </source>
</reference>
<dbReference type="RefSeq" id="WP_168000465.1">
    <property type="nucleotide sequence ID" value="NZ_JAATEO010000007.1"/>
</dbReference>
<dbReference type="EMBL" id="JAATEO010000007">
    <property type="protein sequence ID" value="NJP32071.1"/>
    <property type="molecule type" value="Genomic_DNA"/>
</dbReference>
<name>A0ABX0Z740_9ACTN</name>
<protein>
    <recommendedName>
        <fullName evidence="3">SUKH-3 immunity protein</fullName>
    </recommendedName>
</protein>
<comment type="caution">
    <text evidence="1">The sequence shown here is derived from an EMBL/GenBank/DDBJ whole genome shotgun (WGS) entry which is preliminary data.</text>
</comment>
<gene>
    <name evidence="1" type="ORF">HCJ94_08800</name>
</gene>
<proteinExistence type="predicted"/>
<dbReference type="InterPro" id="IPR025850">
    <property type="entry name" value="SUKH-3"/>
</dbReference>
<keyword evidence="2" id="KW-1185">Reference proteome</keyword>
<dbReference type="Proteomes" id="UP000783871">
    <property type="component" value="Unassembled WGS sequence"/>
</dbReference>
<evidence type="ECO:0000313" key="1">
    <source>
        <dbReference type="EMBL" id="NJP32071.1"/>
    </source>
</evidence>
<organism evidence="1 2">
    <name type="scientific">Micromonospora thermarum</name>
    <dbReference type="NCBI Taxonomy" id="2720024"/>
    <lineage>
        <taxon>Bacteria</taxon>
        <taxon>Bacillati</taxon>
        <taxon>Actinomycetota</taxon>
        <taxon>Actinomycetes</taxon>
        <taxon>Micromonosporales</taxon>
        <taxon>Micromonosporaceae</taxon>
        <taxon>Micromonospora</taxon>
    </lineage>
</organism>
<accession>A0ABX0Z740</accession>
<evidence type="ECO:0008006" key="3">
    <source>
        <dbReference type="Google" id="ProtNLM"/>
    </source>
</evidence>